<keyword evidence="2" id="KW-1185">Reference proteome</keyword>
<reference evidence="2" key="1">
    <citation type="journal article" date="2016" name="Nature">
        <title>The genome of the seagrass Zostera marina reveals angiosperm adaptation to the sea.</title>
        <authorList>
            <person name="Olsen J.L."/>
            <person name="Rouze P."/>
            <person name="Verhelst B."/>
            <person name="Lin Y.-C."/>
            <person name="Bayer T."/>
            <person name="Collen J."/>
            <person name="Dattolo E."/>
            <person name="De Paoli E."/>
            <person name="Dittami S."/>
            <person name="Maumus F."/>
            <person name="Michel G."/>
            <person name="Kersting A."/>
            <person name="Lauritano C."/>
            <person name="Lohaus R."/>
            <person name="Toepel M."/>
            <person name="Tonon T."/>
            <person name="Vanneste K."/>
            <person name="Amirebrahimi M."/>
            <person name="Brakel J."/>
            <person name="Bostroem C."/>
            <person name="Chovatia M."/>
            <person name="Grimwood J."/>
            <person name="Jenkins J.W."/>
            <person name="Jueterbock A."/>
            <person name="Mraz A."/>
            <person name="Stam W.T."/>
            <person name="Tice H."/>
            <person name="Bornberg-Bauer E."/>
            <person name="Green P.J."/>
            <person name="Pearson G.A."/>
            <person name="Procaccini G."/>
            <person name="Duarte C.M."/>
            <person name="Schmutz J."/>
            <person name="Reusch T.B.H."/>
            <person name="Van de Peer Y."/>
        </authorList>
    </citation>
    <scope>NUCLEOTIDE SEQUENCE [LARGE SCALE GENOMIC DNA]</scope>
    <source>
        <strain evidence="2">cv. Finnish</strain>
    </source>
</reference>
<accession>A0A0K9NMQ1</accession>
<organism evidence="1 2">
    <name type="scientific">Zostera marina</name>
    <name type="common">Eelgrass</name>
    <dbReference type="NCBI Taxonomy" id="29655"/>
    <lineage>
        <taxon>Eukaryota</taxon>
        <taxon>Viridiplantae</taxon>
        <taxon>Streptophyta</taxon>
        <taxon>Embryophyta</taxon>
        <taxon>Tracheophyta</taxon>
        <taxon>Spermatophyta</taxon>
        <taxon>Magnoliopsida</taxon>
        <taxon>Liliopsida</taxon>
        <taxon>Zosteraceae</taxon>
        <taxon>Zostera</taxon>
    </lineage>
</organism>
<dbReference type="OrthoDB" id="1936937at2759"/>
<evidence type="ECO:0000313" key="1">
    <source>
        <dbReference type="EMBL" id="KMZ57357.1"/>
    </source>
</evidence>
<dbReference type="PANTHER" id="PTHR31549">
    <property type="entry name" value="PROTEIN, PUTATIVE (DUF247)-RELATED-RELATED"/>
    <property type="match status" value="1"/>
</dbReference>
<dbReference type="PANTHER" id="PTHR31549:SF190">
    <property type="entry name" value="UPF0481 PROTEIN-RELATED"/>
    <property type="match status" value="1"/>
</dbReference>
<dbReference type="AlphaFoldDB" id="A0A0K9NMQ1"/>
<evidence type="ECO:0000313" key="2">
    <source>
        <dbReference type="Proteomes" id="UP000036987"/>
    </source>
</evidence>
<proteinExistence type="predicted"/>
<comment type="caution">
    <text evidence="1">The sequence shown here is derived from an EMBL/GenBank/DDBJ whole genome shotgun (WGS) entry which is preliminary data.</text>
</comment>
<sequence length="218" mass="25059">MEERYYIDCDIFMTDNQIPLFIIGDIWKLLETAGVLDIEDRNRCIEFVNLDGIQNGASTTLLDGRHSRIANVVPTPTDDDDLVDGDDNLVRVNDSLIWIPSVSQLEKVGVKFDSNPSDSYLEIKFNEGVLEIPSIFLQPSWKYYLVNRIKYEISYYDPSEQRIIGVVRFMCHLLKTTEDVRILWESRTIDSEQGSAEDRYSKILSTHKQNGRGQSISV</sequence>
<dbReference type="InterPro" id="IPR004158">
    <property type="entry name" value="DUF247_pln"/>
</dbReference>
<name>A0A0K9NMQ1_ZOSMR</name>
<protein>
    <submittedName>
        <fullName evidence="1">Uncharacterized protein</fullName>
    </submittedName>
</protein>
<dbReference type="Pfam" id="PF03140">
    <property type="entry name" value="DUF247"/>
    <property type="match status" value="1"/>
</dbReference>
<dbReference type="EMBL" id="LFYR01002091">
    <property type="protein sequence ID" value="KMZ57357.1"/>
    <property type="molecule type" value="Genomic_DNA"/>
</dbReference>
<dbReference type="Proteomes" id="UP000036987">
    <property type="component" value="Unassembled WGS sequence"/>
</dbReference>
<gene>
    <name evidence="1" type="ORF">ZOSMA_87G01040</name>
</gene>